<feature type="non-terminal residue" evidence="3">
    <location>
        <position position="1"/>
    </location>
</feature>
<comment type="similarity">
    <text evidence="1">Belongs to the type III secretion exporter family.</text>
</comment>
<dbReference type="Pfam" id="PF01312">
    <property type="entry name" value="Bac_export_2"/>
    <property type="match status" value="1"/>
</dbReference>
<feature type="transmembrane region" description="Helical" evidence="2">
    <location>
        <begin position="21"/>
        <end position="40"/>
    </location>
</feature>
<dbReference type="GO" id="GO:0005886">
    <property type="term" value="C:plasma membrane"/>
    <property type="evidence" value="ECO:0007669"/>
    <property type="project" value="TreeGrafter"/>
</dbReference>
<feature type="transmembrane region" description="Helical" evidence="2">
    <location>
        <begin position="75"/>
        <end position="103"/>
    </location>
</feature>
<dbReference type="Proteomes" id="UP000175616">
    <property type="component" value="Unassembled WGS sequence"/>
</dbReference>
<organism evidence="3 4">
    <name type="scientific">Acidithiobacillus caldus</name>
    <dbReference type="NCBI Taxonomy" id="33059"/>
    <lineage>
        <taxon>Bacteria</taxon>
        <taxon>Pseudomonadati</taxon>
        <taxon>Pseudomonadota</taxon>
        <taxon>Acidithiobacillia</taxon>
        <taxon>Acidithiobacillales</taxon>
        <taxon>Acidithiobacillaceae</taxon>
        <taxon>Acidithiobacillus</taxon>
    </lineage>
</organism>
<gene>
    <name evidence="3" type="ORF">BAE27_03915</name>
</gene>
<evidence type="ECO:0000313" key="4">
    <source>
        <dbReference type="Proteomes" id="UP000175616"/>
    </source>
</evidence>
<dbReference type="PANTHER" id="PTHR30531:SF12">
    <property type="entry name" value="FLAGELLAR BIOSYNTHETIC PROTEIN FLHB"/>
    <property type="match status" value="1"/>
</dbReference>
<dbReference type="InterPro" id="IPR029025">
    <property type="entry name" value="T3SS_substrate_exporter_C"/>
</dbReference>
<protein>
    <recommendedName>
        <fullName evidence="5">Flagellar biosynthesis protein FlhB</fullName>
    </recommendedName>
</protein>
<proteinExistence type="inferred from homology"/>
<sequence>KASQKRLDDAKKDGKVPRSQDWTASLVLFAATALLWAASGSWGTEILSRMVVGLSVSSLHFRADWQRTILQEAAPLFVVFLMFGGVILVSAIASILLVGGWVWSPGKLWEWDRLSWTSGLKRPFTKKGFSVLWEDSVKTGLLGVCMGLIVWGQKGVWFALLDIPPRRAISLGAAILVKDFFIFASLLLVPGAIDWFLQRRFFLESQKMSKQDIKDEHKEVDGNPLIKSRIRRLQRRIARMRMMKSVEKASVVLINPEHYAVALRYTESMTVPIVTAKGIDTIALKIREIAKIHGVPILEAPSMARSLYKVCDIGDLIPAGLYEAVAIVLAYIDHLHEAKIGNKPLPKDWEHTGLGKRLGVEFAREIGVEDS</sequence>
<evidence type="ECO:0000256" key="2">
    <source>
        <dbReference type="SAM" id="Phobius"/>
    </source>
</evidence>
<keyword evidence="2" id="KW-0472">Membrane</keyword>
<dbReference type="AlphaFoldDB" id="A0A1E7YPD7"/>
<evidence type="ECO:0000256" key="1">
    <source>
        <dbReference type="ARBA" id="ARBA00010690"/>
    </source>
</evidence>
<feature type="transmembrane region" description="Helical" evidence="2">
    <location>
        <begin position="140"/>
        <end position="161"/>
    </location>
</feature>
<dbReference type="EMBL" id="LZYE01000075">
    <property type="protein sequence ID" value="OFC37578.1"/>
    <property type="molecule type" value="Genomic_DNA"/>
</dbReference>
<evidence type="ECO:0000313" key="3">
    <source>
        <dbReference type="EMBL" id="OFC37578.1"/>
    </source>
</evidence>
<dbReference type="RefSeq" id="WP_070122001.1">
    <property type="nucleotide sequence ID" value="NZ_LZYE01000075.1"/>
</dbReference>
<keyword evidence="2" id="KW-1133">Transmembrane helix</keyword>
<accession>A0A1E7YPD7</accession>
<evidence type="ECO:0008006" key="5">
    <source>
        <dbReference type="Google" id="ProtNLM"/>
    </source>
</evidence>
<dbReference type="InterPro" id="IPR006135">
    <property type="entry name" value="T3SS_substrate_exporter"/>
</dbReference>
<reference evidence="3 4" key="1">
    <citation type="submission" date="2016-06" db="EMBL/GenBank/DDBJ databases">
        <title>Gene turnover analysis identifies the evolutionary adaptation of the extremophile Acidithiobacillus caldus.</title>
        <authorList>
            <person name="Zhang X."/>
        </authorList>
    </citation>
    <scope>NUCLEOTIDE SEQUENCE [LARGE SCALE GENOMIC DNA]</scope>
    <source>
        <strain evidence="3 4">DX</strain>
    </source>
</reference>
<dbReference type="GO" id="GO:0009306">
    <property type="term" value="P:protein secretion"/>
    <property type="evidence" value="ECO:0007669"/>
    <property type="project" value="InterPro"/>
</dbReference>
<name>A0A1E7YPD7_9PROT</name>
<dbReference type="PRINTS" id="PR00950">
    <property type="entry name" value="TYPE3IMSPROT"/>
</dbReference>
<dbReference type="Gene3D" id="3.40.1690.10">
    <property type="entry name" value="secretion proteins EscU"/>
    <property type="match status" value="1"/>
</dbReference>
<feature type="transmembrane region" description="Helical" evidence="2">
    <location>
        <begin position="173"/>
        <end position="197"/>
    </location>
</feature>
<comment type="caution">
    <text evidence="3">The sequence shown here is derived from an EMBL/GenBank/DDBJ whole genome shotgun (WGS) entry which is preliminary data.</text>
</comment>
<keyword evidence="2" id="KW-0812">Transmembrane</keyword>
<dbReference type="SUPFAM" id="SSF160544">
    <property type="entry name" value="EscU C-terminal domain-like"/>
    <property type="match status" value="1"/>
</dbReference>
<dbReference type="PANTHER" id="PTHR30531">
    <property type="entry name" value="FLAGELLAR BIOSYNTHETIC PROTEIN FLHB"/>
    <property type="match status" value="1"/>
</dbReference>